<organism evidence="2 3">
    <name type="scientific">Actinomadura darangshiensis</name>
    <dbReference type="NCBI Taxonomy" id="705336"/>
    <lineage>
        <taxon>Bacteria</taxon>
        <taxon>Bacillati</taxon>
        <taxon>Actinomycetota</taxon>
        <taxon>Actinomycetes</taxon>
        <taxon>Streptosporangiales</taxon>
        <taxon>Thermomonosporaceae</taxon>
        <taxon>Actinomadura</taxon>
    </lineage>
</organism>
<dbReference type="PANTHER" id="PTHR46832:SF1">
    <property type="entry name" value="5'-METHYLTHIOADENOSINE_S-ADENOSYLHOMOCYSTEINE NUCLEOSIDASE"/>
    <property type="match status" value="1"/>
</dbReference>
<dbReference type="Gene3D" id="3.40.50.1580">
    <property type="entry name" value="Nucleoside phosphorylase domain"/>
    <property type="match status" value="1"/>
</dbReference>
<dbReference type="CDD" id="cd09008">
    <property type="entry name" value="MTAN"/>
    <property type="match status" value="1"/>
</dbReference>
<reference evidence="2 3" key="1">
    <citation type="submission" date="2019-03" db="EMBL/GenBank/DDBJ databases">
        <title>Draft genome sequences of novel Actinobacteria.</title>
        <authorList>
            <person name="Sahin N."/>
            <person name="Ay H."/>
            <person name="Saygin H."/>
        </authorList>
    </citation>
    <scope>NUCLEOTIDE SEQUENCE [LARGE SCALE GENOMIC DNA]</scope>
    <source>
        <strain evidence="2 3">DSM 45941</strain>
    </source>
</reference>
<dbReference type="SUPFAM" id="SSF53167">
    <property type="entry name" value="Purine and uridine phosphorylases"/>
    <property type="match status" value="1"/>
</dbReference>
<evidence type="ECO:0000313" key="2">
    <source>
        <dbReference type="EMBL" id="TDD73289.1"/>
    </source>
</evidence>
<dbReference type="GO" id="GO:0008930">
    <property type="term" value="F:methylthioadenosine nucleosidase activity"/>
    <property type="evidence" value="ECO:0007669"/>
    <property type="project" value="TreeGrafter"/>
</dbReference>
<dbReference type="GO" id="GO:0009116">
    <property type="term" value="P:nucleoside metabolic process"/>
    <property type="evidence" value="ECO:0007669"/>
    <property type="project" value="InterPro"/>
</dbReference>
<evidence type="ECO:0000259" key="1">
    <source>
        <dbReference type="Pfam" id="PF01048"/>
    </source>
</evidence>
<evidence type="ECO:0000313" key="3">
    <source>
        <dbReference type="Proteomes" id="UP000295578"/>
    </source>
</evidence>
<dbReference type="InterPro" id="IPR035994">
    <property type="entry name" value="Nucleoside_phosphorylase_sf"/>
</dbReference>
<dbReference type="PANTHER" id="PTHR46832">
    <property type="entry name" value="5'-METHYLTHIOADENOSINE/S-ADENOSYLHOMOCYSTEINE NUCLEOSIDASE"/>
    <property type="match status" value="1"/>
</dbReference>
<dbReference type="OrthoDB" id="44283at2"/>
<dbReference type="GO" id="GO:0019284">
    <property type="term" value="P:L-methionine salvage from S-adenosylmethionine"/>
    <property type="evidence" value="ECO:0007669"/>
    <property type="project" value="TreeGrafter"/>
</dbReference>
<sequence length="302" mass="31408">MAVELATGTVVVLTPMQLECREMLRHLRGGERVWHAKGTFAQVGRIDEVPWQVAVVVAGEGNLRSAVLAERLASWFRPVALLVVGIAGALKADIDIGDVVVGTRIHGYQGGRQDDAGFHARPQSYPADSVLVDVARAVDLDGAWPPNGTAPAVHFKPIAAGDIVLNSSDTPLRDQITHHYNDACAIETESAGSAAAAHLDGTLRALTIRGISDKADGNKHRSDGGGLQPLAAAHAAAFTVGLLRELDCALVASEDGDLSRPLGASRPATAVQTVDAGPGSTVYAVQKGVQNITTRPAGAPPD</sequence>
<keyword evidence="3" id="KW-1185">Reference proteome</keyword>
<accession>A0A4R5ANR8</accession>
<dbReference type="InterPro" id="IPR000845">
    <property type="entry name" value="Nucleoside_phosphorylase_d"/>
</dbReference>
<gene>
    <name evidence="2" type="ORF">E1293_31820</name>
</gene>
<dbReference type="Proteomes" id="UP000295578">
    <property type="component" value="Unassembled WGS sequence"/>
</dbReference>
<dbReference type="GO" id="GO:0005829">
    <property type="term" value="C:cytosol"/>
    <property type="evidence" value="ECO:0007669"/>
    <property type="project" value="TreeGrafter"/>
</dbReference>
<dbReference type="Pfam" id="PF01048">
    <property type="entry name" value="PNP_UDP_1"/>
    <property type="match status" value="1"/>
</dbReference>
<dbReference type="AlphaFoldDB" id="A0A4R5ANR8"/>
<feature type="domain" description="Nucleoside phosphorylase" evidence="1">
    <location>
        <begin position="9"/>
        <end position="243"/>
    </location>
</feature>
<dbReference type="GO" id="GO:0008782">
    <property type="term" value="F:adenosylhomocysteine nucleosidase activity"/>
    <property type="evidence" value="ECO:0007669"/>
    <property type="project" value="TreeGrafter"/>
</dbReference>
<comment type="caution">
    <text evidence="2">The sequence shown here is derived from an EMBL/GenBank/DDBJ whole genome shotgun (WGS) entry which is preliminary data.</text>
</comment>
<name>A0A4R5ANR8_9ACTN</name>
<dbReference type="EMBL" id="SMKY01000194">
    <property type="protein sequence ID" value="TDD73289.1"/>
    <property type="molecule type" value="Genomic_DNA"/>
</dbReference>
<protein>
    <submittedName>
        <fullName evidence="2">Nucleosidase</fullName>
    </submittedName>
</protein>
<dbReference type="RefSeq" id="WP_132201190.1">
    <property type="nucleotide sequence ID" value="NZ_SMKY01000194.1"/>
</dbReference>
<proteinExistence type="predicted"/>